<organism evidence="4 5">
    <name type="scientific">Mitsuokella multacida DSM 20544</name>
    <dbReference type="NCBI Taxonomy" id="500635"/>
    <lineage>
        <taxon>Bacteria</taxon>
        <taxon>Bacillati</taxon>
        <taxon>Bacillota</taxon>
        <taxon>Negativicutes</taxon>
        <taxon>Selenomonadales</taxon>
        <taxon>Selenomonadaceae</taxon>
        <taxon>Mitsuokella</taxon>
    </lineage>
</organism>
<evidence type="ECO:0000259" key="3">
    <source>
        <dbReference type="Pfam" id="PF08984"/>
    </source>
</evidence>
<dbReference type="PANTHER" id="PTHR39966:SF3">
    <property type="entry name" value="DUF438 DOMAIN-CONTAINING PROTEIN"/>
    <property type="match status" value="1"/>
</dbReference>
<dbReference type="EMBL" id="ABWK02000020">
    <property type="protein sequence ID" value="EEX68193.1"/>
    <property type="molecule type" value="Genomic_DNA"/>
</dbReference>
<proteinExistence type="predicted"/>
<dbReference type="Proteomes" id="UP000003671">
    <property type="component" value="Unassembled WGS sequence"/>
</dbReference>
<protein>
    <submittedName>
        <fullName evidence="4">Hemerythrin HHE cation binding domain protein</fullName>
    </submittedName>
</protein>
<dbReference type="Pfam" id="PF01814">
    <property type="entry name" value="Hemerythrin"/>
    <property type="match status" value="1"/>
</dbReference>
<dbReference type="SUPFAM" id="SSF140683">
    <property type="entry name" value="SP0561-like"/>
    <property type="match status" value="1"/>
</dbReference>
<feature type="domain" description="Hemerythrin-like" evidence="1">
    <location>
        <begin position="200"/>
        <end position="322"/>
    </location>
</feature>
<dbReference type="Pfam" id="PF13596">
    <property type="entry name" value="PAS_10"/>
    <property type="match status" value="1"/>
</dbReference>
<evidence type="ECO:0000259" key="1">
    <source>
        <dbReference type="Pfam" id="PF01814"/>
    </source>
</evidence>
<dbReference type="HOGENOM" id="CLU_026706_0_0_9"/>
<gene>
    <name evidence="4" type="ORF">MITSMUL_05196</name>
</gene>
<evidence type="ECO:0000313" key="4">
    <source>
        <dbReference type="EMBL" id="EEX68193.1"/>
    </source>
</evidence>
<dbReference type="Pfam" id="PF04282">
    <property type="entry name" value="DUF438"/>
    <property type="match status" value="1"/>
</dbReference>
<dbReference type="InterPro" id="IPR012312">
    <property type="entry name" value="Hemerythrin-like"/>
</dbReference>
<dbReference type="AlphaFoldDB" id="C9KPN8"/>
<dbReference type="InterPro" id="IPR015077">
    <property type="entry name" value="DUF1858"/>
</dbReference>
<evidence type="ECO:0000259" key="2">
    <source>
        <dbReference type="Pfam" id="PF04282"/>
    </source>
</evidence>
<keyword evidence="5" id="KW-1185">Reference proteome</keyword>
<dbReference type="eggNOG" id="COG2461">
    <property type="taxonomic scope" value="Bacteria"/>
</dbReference>
<dbReference type="InterPro" id="IPR038062">
    <property type="entry name" value="ScdA-like_N_sf"/>
</dbReference>
<name>C9KPN8_9FIRM</name>
<comment type="caution">
    <text evidence="4">The sequence shown here is derived from an EMBL/GenBank/DDBJ whole genome shotgun (WGS) entry which is preliminary data.</text>
</comment>
<dbReference type="Pfam" id="PF08984">
    <property type="entry name" value="DUF1858"/>
    <property type="match status" value="1"/>
</dbReference>
<reference evidence="4" key="1">
    <citation type="submission" date="2009-09" db="EMBL/GenBank/DDBJ databases">
        <authorList>
            <person name="Weinstock G."/>
            <person name="Sodergren E."/>
            <person name="Clifton S."/>
            <person name="Fulton L."/>
            <person name="Fulton B."/>
            <person name="Courtney L."/>
            <person name="Fronick C."/>
            <person name="Harrison M."/>
            <person name="Strong C."/>
            <person name="Farmer C."/>
            <person name="Delahaunty K."/>
            <person name="Markovic C."/>
            <person name="Hall O."/>
            <person name="Minx P."/>
            <person name="Tomlinson C."/>
            <person name="Mitreva M."/>
            <person name="Nelson J."/>
            <person name="Hou S."/>
            <person name="Wollam A."/>
            <person name="Pepin K.H."/>
            <person name="Johnson M."/>
            <person name="Bhonagiri V."/>
            <person name="Nash W.E."/>
            <person name="Warren W."/>
            <person name="Chinwalla A."/>
            <person name="Mardis E.R."/>
            <person name="Wilson R.K."/>
        </authorList>
    </citation>
    <scope>NUCLEOTIDE SEQUENCE [LARGE SCALE GENOMIC DNA]</scope>
    <source>
        <strain evidence="4">DSM 20544</strain>
    </source>
</reference>
<dbReference type="Gene3D" id="1.10.3910.10">
    <property type="entry name" value="SP0561-like"/>
    <property type="match status" value="1"/>
</dbReference>
<dbReference type="Gene3D" id="1.20.120.520">
    <property type="entry name" value="nmb1532 protein domain like"/>
    <property type="match status" value="1"/>
</dbReference>
<dbReference type="PATRIC" id="fig|500635.8.peg.1844"/>
<dbReference type="InterPro" id="IPR007380">
    <property type="entry name" value="DUF438"/>
</dbReference>
<dbReference type="PANTHER" id="PTHR39966">
    <property type="entry name" value="BLL2471 PROTEIN-RELATED"/>
    <property type="match status" value="1"/>
</dbReference>
<dbReference type="STRING" id="500635.MITSMUL_05196"/>
<evidence type="ECO:0000313" key="5">
    <source>
        <dbReference type="Proteomes" id="UP000003671"/>
    </source>
</evidence>
<sequence length="503" mass="57012">MPAIQGLLYAIQGAMTMKKLDLKKSVAELVREYPELKEILAELGFKDIMKPAALQLMGRIMTLPRGAVVKGIPMEKIRATLEAKGFTLTGAEQQARQAMLREYIARLNGGESLETVRADFVRHFEDVKAEEIAEAEQDLIKGGVPLKDVQRLCDVHSALFHDCSESESKEQEALRKTAEKTHAAAAAAALLTTDDLPEGHPLSLLRLENDALVRHLDAIHHEMVGAGDVAKLTGLIAGLNAVRSHYAKKEELLMPMLYDYGVTGPSQVMWGVDDEIKRELGVITKALKEDSESYPLYKGRIEPLCTRIREMVFKEDRILFPLSLRYLTQEQWFMVYRDLFEMGMAFVDAETMPRWPEGEAWMKEQSAKDLKPELLEGKVKLPTGELTLKELQGILKLLDVDITFIDKDDILRYFLNEGKIFSRPLSALGREVYNCHPPEIIPVVRQLLLDFKAKKRTHMEIYRRIMGRPVGVRYAAVYDADGEYMGAVEFVQDYQKALDKFQK</sequence>
<feature type="domain" description="DUF438" evidence="2">
    <location>
        <begin position="100"/>
        <end position="162"/>
    </location>
</feature>
<dbReference type="GO" id="GO:0005886">
    <property type="term" value="C:plasma membrane"/>
    <property type="evidence" value="ECO:0007669"/>
    <property type="project" value="TreeGrafter"/>
</dbReference>
<accession>C9KPN8</accession>
<feature type="domain" description="DUF1858" evidence="3">
    <location>
        <begin position="21"/>
        <end position="77"/>
    </location>
</feature>